<reference evidence="14" key="1">
    <citation type="submission" date="2021-01" db="UniProtKB">
        <authorList>
            <consortium name="EnsemblMetazoa"/>
        </authorList>
    </citation>
    <scope>IDENTIFICATION</scope>
</reference>
<keyword evidence="3 10" id="KW-0813">Transport</keyword>
<dbReference type="InterPro" id="IPR017303">
    <property type="entry name" value="Tim44"/>
</dbReference>
<keyword evidence="8 10" id="KW-0496">Mitochondrion</keyword>
<comment type="function">
    <text evidence="10">Essential component of the PAM complex, a complex required for the translocation of transit peptide-containing proteins from the inner membrane into the mitochondrial matrix in an ATP-dependent manner.</text>
</comment>
<evidence type="ECO:0000256" key="7">
    <source>
        <dbReference type="ARBA" id="ARBA00023010"/>
    </source>
</evidence>
<proteinExistence type="inferred from homology"/>
<keyword evidence="9 10" id="KW-0472">Membrane</keyword>
<sequence>MSTAFKLLQSSRSMPLCYQRSQMIKPLIYTCVQCDKLQHQQVRGYQKPAEKPGLFSRFFDNIKEGMKRDKQMQENLEKFKEEAKKFEESDAIKDAKSRLTFMHKVKENISPYVEKVEQTVQDSQKTFEKVYKDAKESDIYKKSQKVSEELGKTAKETAEKISKTTEGVEDTQSYKTASQAFSAVREDLFDDIAKESRPYQRPEKLRRRSNENEKVKEAKQFEANEDAQDVVLHKDSKWQEQWKDFRDNNPVVTGLFSLKTKYDESDNVMVRATRVVTDKLQDVFMDVFSQSEQAQTLTEISKIDPSFNKENFLKECEFEIIPTVLEAFLRGDLDILQDWCHEGAFSILSQNVKQTQQMGLVNASRILDIRDVDLALAKIMDQGPVLILTFQAQQVSMLTDKKGKVIEGAVDNIENVNYVWAMCRDQSIFDHRSAWRVLEFGIVKSEAYV</sequence>
<dbReference type="PANTHER" id="PTHR10721:SF1">
    <property type="entry name" value="MITOCHONDRIAL IMPORT INNER MEMBRANE TRANSLOCASE SUBUNIT TIM44"/>
    <property type="match status" value="1"/>
</dbReference>
<keyword evidence="7 10" id="KW-0811">Translocation</keyword>
<evidence type="ECO:0000256" key="3">
    <source>
        <dbReference type="ARBA" id="ARBA00022448"/>
    </source>
</evidence>
<evidence type="ECO:0000256" key="10">
    <source>
        <dbReference type="PIRNR" id="PIRNR037871"/>
    </source>
</evidence>
<evidence type="ECO:0000256" key="5">
    <source>
        <dbReference type="ARBA" id="ARBA00022927"/>
    </source>
</evidence>
<protein>
    <recommendedName>
        <fullName evidence="10">Mitochondrial import inner membrane translocase subunit TIM44</fullName>
    </recommendedName>
</protein>
<dbReference type="RefSeq" id="XP_066923679.1">
    <property type="nucleotide sequence ID" value="XM_067067578.1"/>
</dbReference>
<dbReference type="GeneID" id="136810981"/>
<evidence type="ECO:0000256" key="4">
    <source>
        <dbReference type="ARBA" id="ARBA00022792"/>
    </source>
</evidence>
<evidence type="ECO:0000256" key="9">
    <source>
        <dbReference type="ARBA" id="ARBA00023136"/>
    </source>
</evidence>
<dbReference type="Pfam" id="PF04280">
    <property type="entry name" value="Tim44"/>
    <property type="match status" value="1"/>
</dbReference>
<feature type="region of interest" description="Disordered" evidence="12">
    <location>
        <begin position="195"/>
        <end position="215"/>
    </location>
</feature>
<dbReference type="PANTHER" id="PTHR10721">
    <property type="entry name" value="MITOCHONDRIAL IMPORT INNER MEMBRANE TRANSLOCASE SUBUNIT TIM44"/>
    <property type="match status" value="1"/>
</dbReference>
<evidence type="ECO:0000259" key="13">
    <source>
        <dbReference type="SMART" id="SM00978"/>
    </source>
</evidence>
<dbReference type="GO" id="GO:0005743">
    <property type="term" value="C:mitochondrial inner membrane"/>
    <property type="evidence" value="ECO:0007669"/>
    <property type="project" value="UniProtKB-SubCell"/>
</dbReference>
<dbReference type="GO" id="GO:0051087">
    <property type="term" value="F:protein-folding chaperone binding"/>
    <property type="evidence" value="ECO:0007669"/>
    <property type="project" value="InterPro"/>
</dbReference>
<evidence type="ECO:0000256" key="12">
    <source>
        <dbReference type="SAM" id="MobiDB-lite"/>
    </source>
</evidence>
<evidence type="ECO:0000256" key="1">
    <source>
        <dbReference type="ARBA" id="ARBA00004273"/>
    </source>
</evidence>
<dbReference type="EnsemblMetazoa" id="CLYHEMT003945.1">
    <property type="protein sequence ID" value="CLYHEMP003945.1"/>
    <property type="gene ID" value="CLYHEMG003945"/>
</dbReference>
<evidence type="ECO:0000256" key="2">
    <source>
        <dbReference type="ARBA" id="ARBA00009597"/>
    </source>
</evidence>
<evidence type="ECO:0000256" key="8">
    <source>
        <dbReference type="ARBA" id="ARBA00023128"/>
    </source>
</evidence>
<keyword evidence="6" id="KW-0809">Transit peptide</keyword>
<dbReference type="InterPro" id="IPR039544">
    <property type="entry name" value="Tim44-like"/>
</dbReference>
<keyword evidence="11" id="KW-0175">Coiled coil</keyword>
<comment type="subcellular location">
    <subcellularLocation>
        <location evidence="1 10">Mitochondrion inner membrane</location>
    </subcellularLocation>
</comment>
<evidence type="ECO:0000313" key="15">
    <source>
        <dbReference type="Proteomes" id="UP000594262"/>
    </source>
</evidence>
<dbReference type="GO" id="GO:0030150">
    <property type="term" value="P:protein import into mitochondrial matrix"/>
    <property type="evidence" value="ECO:0007669"/>
    <property type="project" value="InterPro"/>
</dbReference>
<comment type="similarity">
    <text evidence="2 10">Belongs to the Tim44 family.</text>
</comment>
<evidence type="ECO:0000256" key="6">
    <source>
        <dbReference type="ARBA" id="ARBA00022946"/>
    </source>
</evidence>
<accession>A0A7M5V5T4</accession>
<keyword evidence="5 10" id="KW-0653">Protein transport</keyword>
<keyword evidence="4 10" id="KW-0999">Mitochondrion inner membrane</keyword>
<evidence type="ECO:0000256" key="11">
    <source>
        <dbReference type="SAM" id="Coils"/>
    </source>
</evidence>
<dbReference type="InterPro" id="IPR007379">
    <property type="entry name" value="Tim44-like_dom"/>
</dbReference>
<dbReference type="Gene3D" id="3.10.450.240">
    <property type="match status" value="1"/>
</dbReference>
<keyword evidence="15" id="KW-1185">Reference proteome</keyword>
<dbReference type="AlphaFoldDB" id="A0A7M5V5T4"/>
<dbReference type="PIRSF" id="PIRSF037871">
    <property type="entry name" value="TIM44"/>
    <property type="match status" value="1"/>
</dbReference>
<dbReference type="OrthoDB" id="10265990at2759"/>
<name>A0A7M5V5T4_9CNID</name>
<feature type="coiled-coil region" evidence="11">
    <location>
        <begin position="62"/>
        <end position="89"/>
    </location>
</feature>
<dbReference type="InterPro" id="IPR032710">
    <property type="entry name" value="NTF2-like_dom_sf"/>
</dbReference>
<evidence type="ECO:0000313" key="14">
    <source>
        <dbReference type="EnsemblMetazoa" id="CLYHEMP003945.1"/>
    </source>
</evidence>
<dbReference type="Proteomes" id="UP000594262">
    <property type="component" value="Unplaced"/>
</dbReference>
<feature type="domain" description="Tim44-like" evidence="13">
    <location>
        <begin position="293"/>
        <end position="442"/>
    </location>
</feature>
<dbReference type="SMART" id="SM00978">
    <property type="entry name" value="Tim44"/>
    <property type="match status" value="1"/>
</dbReference>
<dbReference type="SUPFAM" id="SSF54427">
    <property type="entry name" value="NTF2-like"/>
    <property type="match status" value="1"/>
</dbReference>
<organism evidence="14 15">
    <name type="scientific">Clytia hemisphaerica</name>
    <dbReference type="NCBI Taxonomy" id="252671"/>
    <lineage>
        <taxon>Eukaryota</taxon>
        <taxon>Metazoa</taxon>
        <taxon>Cnidaria</taxon>
        <taxon>Hydrozoa</taxon>
        <taxon>Hydroidolina</taxon>
        <taxon>Leptothecata</taxon>
        <taxon>Obeliida</taxon>
        <taxon>Clytiidae</taxon>
        <taxon>Clytia</taxon>
    </lineage>
</organism>